<dbReference type="PRINTS" id="PR01438">
    <property type="entry name" value="UNVRSLSTRESS"/>
</dbReference>
<dbReference type="PANTHER" id="PTHR46268:SF6">
    <property type="entry name" value="UNIVERSAL STRESS PROTEIN UP12"/>
    <property type="match status" value="1"/>
</dbReference>
<proteinExistence type="inferred from homology"/>
<gene>
    <name evidence="3" type="ORF">SANT12839_021300</name>
</gene>
<name>A0A4D4K3P3_9ACTN</name>
<dbReference type="InterPro" id="IPR006015">
    <property type="entry name" value="Universal_stress_UspA"/>
</dbReference>
<feature type="domain" description="UspA" evidence="2">
    <location>
        <begin position="3"/>
        <end position="123"/>
    </location>
</feature>
<comment type="similarity">
    <text evidence="1">Belongs to the universal stress protein A family.</text>
</comment>
<dbReference type="InterPro" id="IPR014729">
    <property type="entry name" value="Rossmann-like_a/b/a_fold"/>
</dbReference>
<dbReference type="RefSeq" id="WP_228052778.1">
    <property type="nucleotide sequence ID" value="NZ_BJHV01000001.1"/>
</dbReference>
<reference evidence="3 4" key="1">
    <citation type="journal article" date="2020" name="Int. J. Syst. Evol. Microbiol.">
        <title>Reclassification of Streptomyces castelarensis and Streptomyces sporoclivatus as later heterotypic synonyms of Streptomyces antimycoticus.</title>
        <authorList>
            <person name="Komaki H."/>
            <person name="Tamura T."/>
        </authorList>
    </citation>
    <scope>NUCLEOTIDE SEQUENCE [LARGE SCALE GENOMIC DNA]</scope>
    <source>
        <strain evidence="3 4">NBRC 12839</strain>
    </source>
</reference>
<evidence type="ECO:0000256" key="1">
    <source>
        <dbReference type="ARBA" id="ARBA00008791"/>
    </source>
</evidence>
<dbReference type="Gene3D" id="3.40.50.620">
    <property type="entry name" value="HUPs"/>
    <property type="match status" value="2"/>
</dbReference>
<keyword evidence="4" id="KW-1185">Reference proteome</keyword>
<dbReference type="Proteomes" id="UP000299290">
    <property type="component" value="Unassembled WGS sequence"/>
</dbReference>
<dbReference type="SUPFAM" id="SSF52402">
    <property type="entry name" value="Adenine nucleotide alpha hydrolases-like"/>
    <property type="match status" value="2"/>
</dbReference>
<protein>
    <submittedName>
        <fullName evidence="3">Universal stress protein</fullName>
    </submittedName>
</protein>
<sequence>MTFRHVAVGVDGSVVAVRALDWATEEALRRGTALRIVYAVTDRDEAGPVLASAAARVHQRHPDLPVETRAVEGGTVRAMARESERAVLTVVGTRGLGGVTGLLVGSVSLRLAAHAHGPLLVVRGDHPCVNGREVLLGLESNADADAAAYAFQEAERRGTRLRVLHSATHRHITSETHRHITSEPPSLVPVVSPDRQRKARNHRAEEAVERFSIARLREECPEVDVDSRAVRTGLAHALLAASSGAGVVIIGAHRRAGRLGPVAHTLLHHSHCPVVLVPTA</sequence>
<accession>A0A4D4K3P3</accession>
<evidence type="ECO:0000313" key="4">
    <source>
        <dbReference type="Proteomes" id="UP000299290"/>
    </source>
</evidence>
<dbReference type="InterPro" id="IPR006016">
    <property type="entry name" value="UspA"/>
</dbReference>
<organism evidence="3 4">
    <name type="scientific">Streptomyces antimycoticus</name>
    <dbReference type="NCBI Taxonomy" id="68175"/>
    <lineage>
        <taxon>Bacteria</taxon>
        <taxon>Bacillati</taxon>
        <taxon>Actinomycetota</taxon>
        <taxon>Actinomycetes</taxon>
        <taxon>Kitasatosporales</taxon>
        <taxon>Streptomycetaceae</taxon>
        <taxon>Streptomyces</taxon>
        <taxon>Streptomyces violaceusniger group</taxon>
    </lineage>
</organism>
<dbReference type="PANTHER" id="PTHR46268">
    <property type="entry name" value="STRESS RESPONSE PROTEIN NHAX"/>
    <property type="match status" value="1"/>
</dbReference>
<feature type="domain" description="UspA" evidence="2">
    <location>
        <begin position="133"/>
        <end position="278"/>
    </location>
</feature>
<dbReference type="EMBL" id="BJHV01000001">
    <property type="protein sequence ID" value="GDY41248.1"/>
    <property type="molecule type" value="Genomic_DNA"/>
</dbReference>
<dbReference type="AlphaFoldDB" id="A0A4D4K3P3"/>
<comment type="caution">
    <text evidence="3">The sequence shown here is derived from an EMBL/GenBank/DDBJ whole genome shotgun (WGS) entry which is preliminary data.</text>
</comment>
<evidence type="ECO:0000313" key="3">
    <source>
        <dbReference type="EMBL" id="GDY41248.1"/>
    </source>
</evidence>
<dbReference type="Pfam" id="PF00582">
    <property type="entry name" value="Usp"/>
    <property type="match status" value="2"/>
</dbReference>
<evidence type="ECO:0000259" key="2">
    <source>
        <dbReference type="Pfam" id="PF00582"/>
    </source>
</evidence>